<comment type="similarity">
    <text evidence="9">Belongs to the protein kinase superfamily. Tyr protein kinase family.</text>
</comment>
<dbReference type="eggNOG" id="KOG0194">
    <property type="taxonomic scope" value="Eukaryota"/>
</dbReference>
<dbReference type="PROSITE" id="PS50001">
    <property type="entry name" value="SH2"/>
    <property type="match status" value="1"/>
</dbReference>
<proteinExistence type="inferred from homology"/>
<evidence type="ECO:0000256" key="1">
    <source>
        <dbReference type="ARBA" id="ARBA00022679"/>
    </source>
</evidence>
<dbReference type="Gene3D" id="3.30.505.10">
    <property type="entry name" value="SH2 domain"/>
    <property type="match status" value="1"/>
</dbReference>
<dbReference type="SUPFAM" id="SSF55550">
    <property type="entry name" value="SH2 domain"/>
    <property type="match status" value="1"/>
</dbReference>
<dbReference type="EMBL" id="DS268411">
    <property type="protein sequence ID" value="EFP02917.1"/>
    <property type="molecule type" value="Genomic_DNA"/>
</dbReference>
<feature type="binding site" evidence="8">
    <location>
        <position position="367"/>
    </location>
    <ligand>
        <name>ATP</name>
        <dbReference type="ChEBI" id="CHEBI:30616"/>
    </ligand>
</feature>
<dbReference type="Gene3D" id="1.10.510.10">
    <property type="entry name" value="Transferase(Phosphotransferase) domain 1"/>
    <property type="match status" value="1"/>
</dbReference>
<feature type="domain" description="SH2" evidence="11">
    <location>
        <begin position="193"/>
        <end position="318"/>
    </location>
</feature>
<dbReference type="InterPro" id="IPR020635">
    <property type="entry name" value="Tyr_kinase_cat_dom"/>
</dbReference>
<keyword evidence="5 9" id="KW-0829">Tyrosine-protein kinase</keyword>
<dbReference type="GO" id="GO:0004715">
    <property type="term" value="F:non-membrane spanning protein tyrosine kinase activity"/>
    <property type="evidence" value="ECO:0007669"/>
    <property type="project" value="UniProtKB-EC"/>
</dbReference>
<keyword evidence="14" id="KW-1185">Reference proteome</keyword>
<dbReference type="InterPro" id="IPR050198">
    <property type="entry name" value="Non-receptor_tyrosine_kinases"/>
</dbReference>
<dbReference type="PROSITE" id="PS00109">
    <property type="entry name" value="PROTEIN_KINASE_TYR"/>
    <property type="match status" value="1"/>
</dbReference>
<dbReference type="FunFam" id="3.30.200.20:FF:000703">
    <property type="entry name" value="Tyrosine-protein kinase"/>
    <property type="match status" value="1"/>
</dbReference>
<feature type="compositionally biased region" description="Basic and acidic residues" evidence="10">
    <location>
        <begin position="100"/>
        <end position="123"/>
    </location>
</feature>
<dbReference type="SUPFAM" id="SSF56112">
    <property type="entry name" value="Protein kinase-like (PK-like)"/>
    <property type="match status" value="1"/>
</dbReference>
<feature type="domain" description="Protein kinase" evidence="12">
    <location>
        <begin position="331"/>
        <end position="595"/>
    </location>
</feature>
<dbReference type="Gene3D" id="3.30.200.20">
    <property type="entry name" value="Phosphorylase Kinase, domain 1"/>
    <property type="match status" value="1"/>
</dbReference>
<dbReference type="OrthoDB" id="122279at2759"/>
<keyword evidence="2 8" id="KW-0547">Nucleotide-binding</keyword>
<dbReference type="SMART" id="SM00252">
    <property type="entry name" value="SH2"/>
    <property type="match status" value="1"/>
</dbReference>
<dbReference type="InterPro" id="IPR001245">
    <property type="entry name" value="Ser-Thr/Tyr_kinase_cat_dom"/>
</dbReference>
<keyword evidence="4 8" id="KW-0067">ATP-binding</keyword>
<dbReference type="HOGENOM" id="CLU_000288_7_2_1"/>
<dbReference type="InterPro" id="IPR000719">
    <property type="entry name" value="Prot_kinase_dom"/>
</dbReference>
<organism evidence="14">
    <name type="scientific">Caenorhabditis remanei</name>
    <name type="common">Caenorhabditis vulgaris</name>
    <dbReference type="NCBI Taxonomy" id="31234"/>
    <lineage>
        <taxon>Eukaryota</taxon>
        <taxon>Metazoa</taxon>
        <taxon>Ecdysozoa</taxon>
        <taxon>Nematoda</taxon>
        <taxon>Chromadorea</taxon>
        <taxon>Rhabditida</taxon>
        <taxon>Rhabditina</taxon>
        <taxon>Rhabditomorpha</taxon>
        <taxon>Rhabditoidea</taxon>
        <taxon>Rhabditidae</taxon>
        <taxon>Peloderinae</taxon>
        <taxon>Caenorhabditis</taxon>
    </lineage>
</organism>
<dbReference type="PROSITE" id="PS50011">
    <property type="entry name" value="PROTEIN_KINASE_DOM"/>
    <property type="match status" value="1"/>
</dbReference>
<dbReference type="PANTHER" id="PTHR24418">
    <property type="entry name" value="TYROSINE-PROTEIN KINASE"/>
    <property type="match status" value="1"/>
</dbReference>
<dbReference type="EC" id="2.7.10.2" evidence="9"/>
<dbReference type="FunFam" id="1.10.510.10:FF:000862">
    <property type="entry name" value="Tyrosine-protein kinase"/>
    <property type="match status" value="1"/>
</dbReference>
<evidence type="ECO:0000256" key="5">
    <source>
        <dbReference type="ARBA" id="ARBA00023137"/>
    </source>
</evidence>
<dbReference type="InterPro" id="IPR017441">
    <property type="entry name" value="Protein_kinase_ATP_BS"/>
</dbReference>
<dbReference type="PRINTS" id="PR00109">
    <property type="entry name" value="TYRKINASE"/>
</dbReference>
<evidence type="ECO:0000256" key="3">
    <source>
        <dbReference type="ARBA" id="ARBA00022777"/>
    </source>
</evidence>
<dbReference type="InterPro" id="IPR008266">
    <property type="entry name" value="Tyr_kinase_AS"/>
</dbReference>
<evidence type="ECO:0000256" key="2">
    <source>
        <dbReference type="ARBA" id="ARBA00022741"/>
    </source>
</evidence>
<accession>E3LMN7</accession>
<keyword evidence="3 9" id="KW-0418">Kinase</keyword>
<dbReference type="OMA" id="ENGQQPH"/>
<dbReference type="FunFam" id="3.30.505.10:FF:000106">
    <property type="entry name" value="Tyrosine-protein kinase"/>
    <property type="match status" value="1"/>
</dbReference>
<dbReference type="InterPro" id="IPR000980">
    <property type="entry name" value="SH2"/>
</dbReference>
<evidence type="ECO:0000256" key="9">
    <source>
        <dbReference type="RuleBase" id="RU362096"/>
    </source>
</evidence>
<dbReference type="SMART" id="SM00219">
    <property type="entry name" value="TyrKc"/>
    <property type="match status" value="1"/>
</dbReference>
<protein>
    <recommendedName>
        <fullName evidence="9">Tyrosine-protein kinase</fullName>
        <ecNumber evidence="9">2.7.10.2</ecNumber>
    </recommendedName>
</protein>
<dbReference type="AlphaFoldDB" id="E3LMN7"/>
<feature type="compositionally biased region" description="Basic and acidic residues" evidence="10">
    <location>
        <begin position="56"/>
        <end position="71"/>
    </location>
</feature>
<keyword evidence="1 9" id="KW-0808">Transferase</keyword>
<evidence type="ECO:0000259" key="11">
    <source>
        <dbReference type="PROSITE" id="PS50001"/>
    </source>
</evidence>
<dbReference type="Proteomes" id="UP000008281">
    <property type="component" value="Unassembled WGS sequence"/>
</dbReference>
<dbReference type="FunCoup" id="E3LMN7">
    <property type="interactions" value="4"/>
</dbReference>
<reference evidence="13" key="1">
    <citation type="submission" date="2007-07" db="EMBL/GenBank/DDBJ databases">
        <title>PCAP assembly of the Caenorhabditis remanei genome.</title>
        <authorList>
            <consortium name="The Caenorhabditis remanei Sequencing Consortium"/>
            <person name="Wilson R.K."/>
        </authorList>
    </citation>
    <scope>NUCLEOTIDE SEQUENCE [LARGE SCALE GENOMIC DNA]</scope>
    <source>
        <strain evidence="13">PB4641</strain>
    </source>
</reference>
<dbReference type="STRING" id="31234.E3LMN7"/>
<dbReference type="Pfam" id="PF07714">
    <property type="entry name" value="PK_Tyr_Ser-Thr"/>
    <property type="match status" value="1"/>
</dbReference>
<evidence type="ECO:0000256" key="10">
    <source>
        <dbReference type="SAM" id="MobiDB-lite"/>
    </source>
</evidence>
<keyword evidence="7" id="KW-0727">SH2 domain</keyword>
<evidence type="ECO:0000259" key="12">
    <source>
        <dbReference type="PROSITE" id="PS50011"/>
    </source>
</evidence>
<evidence type="ECO:0000313" key="13">
    <source>
        <dbReference type="EMBL" id="EFP02917.1"/>
    </source>
</evidence>
<sequence>MARKEADARAPSHEMHTQDDDDSSQRKKEKKQMEKPNVVDKKIVPNPVKKQPKQSTEQHDEHKEFQKESATPKRNNLKSPLTPKTPSPNPSPNKRNQNRPSREKNGQERSVDKESGKQFRSKVSTEKRIFLTFRFQKRPSVEKDCKESSSSPPKTDAAKEMTNSSTYGSSWHEGRHDKKDLKILEEFISKMPNYHGYICREDVTILLRNPGDWLIRLSVKAPKEQENEKKKGAKSVERGVRKTKEKSSSKAFVVSVHCKGKAVSPGKSDHRNLVIKMNDAKFSLDSISWFMKIADLFSYYQKSTTTHKEGEFQLLNPIHLSIWEFHHDDIELLAKKLGEGAFGEVRVGRMTTKDPKRAVGVVDVAVKMLKNASESVTRDQVEELMHEGRVMRRLDHPNVLRSYGVSVLREPLYLMSELCSNGALREYLKENYKTITLADKLNFVIGSARGVEYLHSQKLIHRDLAVRNILLSEDKTPKISDFGLAKLTDRYEMTEHCKIPVRYLAPETLELYVFTPKTDVFSFGCVIWEIYENGQQPHDGKNAQTIRAQVKKREFLKLSPSAPDSLRRYVSEKVFVADPENRCSMTGIVQCVEKVEKSGK</sequence>
<evidence type="ECO:0000256" key="4">
    <source>
        <dbReference type="ARBA" id="ARBA00022840"/>
    </source>
</evidence>
<dbReference type="CDD" id="cd00192">
    <property type="entry name" value="PTKc"/>
    <property type="match status" value="1"/>
</dbReference>
<evidence type="ECO:0000256" key="7">
    <source>
        <dbReference type="PROSITE-ProRule" id="PRU00191"/>
    </source>
</evidence>
<feature type="compositionally biased region" description="Basic and acidic residues" evidence="10">
    <location>
        <begin position="1"/>
        <end position="43"/>
    </location>
</feature>
<evidence type="ECO:0000256" key="8">
    <source>
        <dbReference type="PROSITE-ProRule" id="PRU10141"/>
    </source>
</evidence>
<dbReference type="PROSITE" id="PS00107">
    <property type="entry name" value="PROTEIN_KINASE_ATP"/>
    <property type="match status" value="1"/>
</dbReference>
<dbReference type="GO" id="GO:0005524">
    <property type="term" value="F:ATP binding"/>
    <property type="evidence" value="ECO:0007669"/>
    <property type="project" value="UniProtKB-UniRule"/>
</dbReference>
<name>E3LMN7_CAERE</name>
<dbReference type="InterPro" id="IPR011009">
    <property type="entry name" value="Kinase-like_dom_sf"/>
</dbReference>
<comment type="catalytic activity">
    <reaction evidence="6 9">
        <text>L-tyrosyl-[protein] + ATP = O-phospho-L-tyrosyl-[protein] + ADP + H(+)</text>
        <dbReference type="Rhea" id="RHEA:10596"/>
        <dbReference type="Rhea" id="RHEA-COMP:10136"/>
        <dbReference type="Rhea" id="RHEA-COMP:20101"/>
        <dbReference type="ChEBI" id="CHEBI:15378"/>
        <dbReference type="ChEBI" id="CHEBI:30616"/>
        <dbReference type="ChEBI" id="CHEBI:46858"/>
        <dbReference type="ChEBI" id="CHEBI:61978"/>
        <dbReference type="ChEBI" id="CHEBI:456216"/>
        <dbReference type="EC" id="2.7.10.2"/>
    </reaction>
</comment>
<evidence type="ECO:0000256" key="6">
    <source>
        <dbReference type="ARBA" id="ARBA00051245"/>
    </source>
</evidence>
<feature type="region of interest" description="Disordered" evidence="10">
    <location>
        <begin position="1"/>
        <end position="123"/>
    </location>
</feature>
<gene>
    <name evidence="13" type="ORF">CRE_28479</name>
</gene>
<dbReference type="InParanoid" id="E3LMN7"/>
<feature type="region of interest" description="Disordered" evidence="10">
    <location>
        <begin position="139"/>
        <end position="175"/>
    </location>
</feature>
<evidence type="ECO:0000313" key="14">
    <source>
        <dbReference type="Proteomes" id="UP000008281"/>
    </source>
</evidence>
<dbReference type="InterPro" id="IPR036860">
    <property type="entry name" value="SH2_dom_sf"/>
</dbReference>